<dbReference type="EMBL" id="SMLK01000013">
    <property type="protein sequence ID" value="TFY96298.1"/>
    <property type="molecule type" value="Genomic_DNA"/>
</dbReference>
<dbReference type="Pfam" id="PF12833">
    <property type="entry name" value="HTH_18"/>
    <property type="match status" value="1"/>
</dbReference>
<evidence type="ECO:0000256" key="3">
    <source>
        <dbReference type="ARBA" id="ARBA00023163"/>
    </source>
</evidence>
<evidence type="ECO:0000259" key="4">
    <source>
        <dbReference type="PROSITE" id="PS01124"/>
    </source>
</evidence>
<dbReference type="AlphaFoldDB" id="A0A4Z0BEI9"/>
<reference evidence="5 6" key="1">
    <citation type="submission" date="2019-03" db="EMBL/GenBank/DDBJ databases">
        <title>Ramlibacter sp. 18x22-1, whole genome shotgun sequence.</title>
        <authorList>
            <person name="Zhang X."/>
            <person name="Feng G."/>
            <person name="Zhu H."/>
        </authorList>
    </citation>
    <scope>NUCLEOTIDE SEQUENCE [LARGE SCALE GENOMIC DNA]</scope>
    <source>
        <strain evidence="5 6">18x22-1</strain>
    </source>
</reference>
<dbReference type="InterPro" id="IPR018062">
    <property type="entry name" value="HTH_AraC-typ_CS"/>
</dbReference>
<protein>
    <submittedName>
        <fullName evidence="5">AraC family transcriptional regulator</fullName>
    </submittedName>
</protein>
<dbReference type="InterPro" id="IPR032687">
    <property type="entry name" value="AraC-type_N"/>
</dbReference>
<keyword evidence="6" id="KW-1185">Reference proteome</keyword>
<dbReference type="GO" id="GO:0000976">
    <property type="term" value="F:transcription cis-regulatory region binding"/>
    <property type="evidence" value="ECO:0007669"/>
    <property type="project" value="TreeGrafter"/>
</dbReference>
<feature type="domain" description="HTH araC/xylS-type" evidence="4">
    <location>
        <begin position="247"/>
        <end position="344"/>
    </location>
</feature>
<dbReference type="PROSITE" id="PS00041">
    <property type="entry name" value="HTH_ARAC_FAMILY_1"/>
    <property type="match status" value="1"/>
</dbReference>
<sequence length="350" mass="38398">MPSSRPARSPAAVTPMAFARAIAAACRRAGADPAGPLRAAQITPAQLRAVDGRMTARQMEVLSATAMEELDDEGLGAFQRRLRWGSYGLLARASLTAPDLSVALRRWCRHHGLLTDDVALELQVAGSVASIRWAEHRRLPADVRELSIAFLLRNVHGLACWYVDSRIPLHGALFPFAAPPHADAYAHMFPGGTVAFDAQADGAAIHFDAQYLALPLRRDERALTQMLRQRALAITVLQYRRDRLLVPQVRQVLAAHPQATQNAEGVAQLLNVSARTLHRQLKDEGASLQQLKDEVRLDRARDLLLRTSRPVKQVAAAVGFRHEKSFARAFKAHVGVTPGEFRAGRQEPGS</sequence>
<dbReference type="GO" id="GO:0003700">
    <property type="term" value="F:DNA-binding transcription factor activity"/>
    <property type="evidence" value="ECO:0007669"/>
    <property type="project" value="InterPro"/>
</dbReference>
<dbReference type="PRINTS" id="PR00032">
    <property type="entry name" value="HTHARAC"/>
</dbReference>
<keyword evidence="1" id="KW-0805">Transcription regulation</keyword>
<proteinExistence type="predicted"/>
<dbReference type="Proteomes" id="UP000297839">
    <property type="component" value="Unassembled WGS sequence"/>
</dbReference>
<gene>
    <name evidence="5" type="ORF">EZ216_20795</name>
</gene>
<evidence type="ECO:0000256" key="1">
    <source>
        <dbReference type="ARBA" id="ARBA00023015"/>
    </source>
</evidence>
<comment type="caution">
    <text evidence="5">The sequence shown here is derived from an EMBL/GenBank/DDBJ whole genome shotgun (WGS) entry which is preliminary data.</text>
</comment>
<evidence type="ECO:0000313" key="6">
    <source>
        <dbReference type="Proteomes" id="UP000297839"/>
    </source>
</evidence>
<keyword evidence="2" id="KW-0238">DNA-binding</keyword>
<dbReference type="Pfam" id="PF12625">
    <property type="entry name" value="Arabinose_bd"/>
    <property type="match status" value="1"/>
</dbReference>
<evidence type="ECO:0000256" key="2">
    <source>
        <dbReference type="ARBA" id="ARBA00023125"/>
    </source>
</evidence>
<dbReference type="GO" id="GO:0005829">
    <property type="term" value="C:cytosol"/>
    <property type="evidence" value="ECO:0007669"/>
    <property type="project" value="TreeGrafter"/>
</dbReference>
<dbReference type="SMART" id="SM00342">
    <property type="entry name" value="HTH_ARAC"/>
    <property type="match status" value="1"/>
</dbReference>
<dbReference type="PROSITE" id="PS01124">
    <property type="entry name" value="HTH_ARAC_FAMILY_2"/>
    <property type="match status" value="1"/>
</dbReference>
<accession>A0A4Z0BEI9</accession>
<dbReference type="OrthoDB" id="6506763at2"/>
<dbReference type="PANTHER" id="PTHR47894:SF1">
    <property type="entry name" value="HTH-TYPE TRANSCRIPTIONAL REGULATOR VQSM"/>
    <property type="match status" value="1"/>
</dbReference>
<dbReference type="PANTHER" id="PTHR47894">
    <property type="entry name" value="HTH-TYPE TRANSCRIPTIONAL REGULATOR GADX"/>
    <property type="match status" value="1"/>
</dbReference>
<dbReference type="Gene3D" id="1.10.10.60">
    <property type="entry name" value="Homeodomain-like"/>
    <property type="match status" value="1"/>
</dbReference>
<dbReference type="RefSeq" id="WP_135251721.1">
    <property type="nucleotide sequence ID" value="NZ_SMLK01000013.1"/>
</dbReference>
<keyword evidence="3" id="KW-0804">Transcription</keyword>
<dbReference type="InterPro" id="IPR009057">
    <property type="entry name" value="Homeodomain-like_sf"/>
</dbReference>
<dbReference type="InterPro" id="IPR020449">
    <property type="entry name" value="Tscrpt_reg_AraC-type_HTH"/>
</dbReference>
<dbReference type="SUPFAM" id="SSF46689">
    <property type="entry name" value="Homeodomain-like"/>
    <property type="match status" value="1"/>
</dbReference>
<evidence type="ECO:0000313" key="5">
    <source>
        <dbReference type="EMBL" id="TFY96298.1"/>
    </source>
</evidence>
<name>A0A4Z0BEI9_9BURK</name>
<dbReference type="InterPro" id="IPR018060">
    <property type="entry name" value="HTH_AraC"/>
</dbReference>
<organism evidence="5 6">
    <name type="scientific">Ramlibacter humi</name>
    <dbReference type="NCBI Taxonomy" id="2530451"/>
    <lineage>
        <taxon>Bacteria</taxon>
        <taxon>Pseudomonadati</taxon>
        <taxon>Pseudomonadota</taxon>
        <taxon>Betaproteobacteria</taxon>
        <taxon>Burkholderiales</taxon>
        <taxon>Comamonadaceae</taxon>
        <taxon>Ramlibacter</taxon>
    </lineage>
</organism>